<dbReference type="Gene3D" id="3.40.47.10">
    <property type="match status" value="1"/>
</dbReference>
<dbReference type="AlphaFoldDB" id="A0A484HKN3"/>
<proteinExistence type="predicted"/>
<dbReference type="EMBL" id="CAACVI010000012">
    <property type="protein sequence ID" value="VEN73819.1"/>
    <property type="molecule type" value="Genomic_DNA"/>
</dbReference>
<dbReference type="Pfam" id="PF00108">
    <property type="entry name" value="Thiolase_N"/>
    <property type="match status" value="1"/>
</dbReference>
<dbReference type="InterPro" id="IPR055140">
    <property type="entry name" value="Thiolase_C_2"/>
</dbReference>
<name>A0A484HKN3_9BACT</name>
<dbReference type="GO" id="GO:0003988">
    <property type="term" value="F:acetyl-CoA C-acyltransferase activity"/>
    <property type="evidence" value="ECO:0007669"/>
    <property type="project" value="UniProtKB-ARBA"/>
</dbReference>
<protein>
    <submittedName>
        <fullName evidence="3">Acetyl-CoA acetyltransferase (Thiolase-II like)</fullName>
        <ecNumber evidence="3">2.3.1.176</ecNumber>
    </submittedName>
</protein>
<feature type="domain" description="Thiolase N-terminal" evidence="1">
    <location>
        <begin position="9"/>
        <end position="230"/>
    </location>
</feature>
<sequence>MATGIRDKVAIIGMGCTQFGERWDVGAEELMVEAFQECLQDAGIEKKEIEAAWFGTCFDEGGVGKSAIPLATTLRLPFIPVTRVENFCATGTEAFRGACYAVASGAYDICLALGVEKLKDTGFGGLPSFTGSNAGSLIWQWFPNITAPGSFAQLASAYSAKHGVPDADIKQAMAHISMKSHANGAKNPKAHLRKEVSVDTILACPIIAHPLGLYDCCGVSDGSACAIVTTPEIAKKMGKKDFVTVKALQLALSSGEEMGYDEWDGDHFMTTTACSKKAYKEAGITDPRKELSMMEVHDCFSITELVTMEDLHISERGGAVKDVLDGFFDLDGGGVPCQVDGGLKCFGHPIGASGIRMIYEMYLQLHGKAGERQLEDPRFGLTHNLGGFPMMNVCSISIVGKYGD</sequence>
<dbReference type="NCBIfam" id="NF004810">
    <property type="entry name" value="PRK06157.1"/>
    <property type="match status" value="1"/>
</dbReference>
<dbReference type="PANTHER" id="PTHR42870:SF6">
    <property type="entry name" value="ACETYL-COA C-ACYLTRANSFERASE"/>
    <property type="match status" value="1"/>
</dbReference>
<dbReference type="PIRSF" id="PIRSF000429">
    <property type="entry name" value="Ac-CoA_Ac_transf"/>
    <property type="match status" value="1"/>
</dbReference>
<reference evidence="3" key="1">
    <citation type="submission" date="2019-01" db="EMBL/GenBank/DDBJ databases">
        <authorList>
            <consortium name="Genoscope - CEA"/>
            <person name="William W."/>
        </authorList>
    </citation>
    <scope>NUCLEOTIDE SEQUENCE</scope>
    <source>
        <strain evidence="3">CR-1</strain>
    </source>
</reference>
<dbReference type="PANTHER" id="PTHR42870">
    <property type="entry name" value="ACETYL-COA C-ACETYLTRANSFERASE"/>
    <property type="match status" value="1"/>
</dbReference>
<keyword evidence="3" id="KW-0808">Transferase</keyword>
<evidence type="ECO:0000259" key="1">
    <source>
        <dbReference type="Pfam" id="PF00108"/>
    </source>
</evidence>
<keyword evidence="3" id="KW-0012">Acyltransferase</keyword>
<organism evidence="3">
    <name type="scientific">uncultured Desulfobacteraceae bacterium</name>
    <dbReference type="NCBI Taxonomy" id="218296"/>
    <lineage>
        <taxon>Bacteria</taxon>
        <taxon>Pseudomonadati</taxon>
        <taxon>Thermodesulfobacteriota</taxon>
        <taxon>Desulfobacteria</taxon>
        <taxon>Desulfobacterales</taxon>
        <taxon>Desulfobacteraceae</taxon>
        <taxon>environmental samples</taxon>
    </lineage>
</organism>
<evidence type="ECO:0000313" key="3">
    <source>
        <dbReference type="EMBL" id="VEN73819.1"/>
    </source>
</evidence>
<gene>
    <name evidence="3" type="ORF">EPICR_20289</name>
</gene>
<dbReference type="Pfam" id="PF22691">
    <property type="entry name" value="Thiolase_C_1"/>
    <property type="match status" value="1"/>
</dbReference>
<dbReference type="InterPro" id="IPR016039">
    <property type="entry name" value="Thiolase-like"/>
</dbReference>
<dbReference type="CDD" id="cd00829">
    <property type="entry name" value="SCP-x_thiolase"/>
    <property type="match status" value="1"/>
</dbReference>
<evidence type="ECO:0000259" key="2">
    <source>
        <dbReference type="Pfam" id="PF22691"/>
    </source>
</evidence>
<dbReference type="SUPFAM" id="SSF53901">
    <property type="entry name" value="Thiolase-like"/>
    <property type="match status" value="2"/>
</dbReference>
<dbReference type="InterPro" id="IPR002155">
    <property type="entry name" value="Thiolase"/>
</dbReference>
<accession>A0A484HKN3</accession>
<dbReference type="EC" id="2.3.1.176" evidence="3"/>
<dbReference type="InterPro" id="IPR020616">
    <property type="entry name" value="Thiolase_N"/>
</dbReference>
<feature type="domain" description="Thiolase C-terminal" evidence="2">
    <location>
        <begin position="270"/>
        <end position="396"/>
    </location>
</feature>